<name>A0A6B3BXK2_9ACTN</name>
<protein>
    <submittedName>
        <fullName evidence="1">SCO4226 family nickel-binding protein</fullName>
    </submittedName>
</protein>
<dbReference type="EMBL" id="JAAGLU010000021">
    <property type="protein sequence ID" value="NEC89095.1"/>
    <property type="molecule type" value="Genomic_DNA"/>
</dbReference>
<accession>A0A6B3BXK2</accession>
<dbReference type="AlphaFoldDB" id="A0A6B3BXK2"/>
<dbReference type="Pfam" id="PF14026">
    <property type="entry name" value="SCO4226-like"/>
    <property type="match status" value="1"/>
</dbReference>
<dbReference type="RefSeq" id="WP_164317616.1">
    <property type="nucleotide sequence ID" value="NZ_JAAGLU010000021.1"/>
</dbReference>
<reference evidence="1" key="1">
    <citation type="submission" date="2020-01" db="EMBL/GenBank/DDBJ databases">
        <title>Insect and environment-associated Actinomycetes.</title>
        <authorList>
            <person name="Currrie C."/>
            <person name="Chevrette M."/>
            <person name="Carlson C."/>
            <person name="Stubbendieck R."/>
            <person name="Wendt-Pienkowski E."/>
        </authorList>
    </citation>
    <scope>NUCLEOTIDE SEQUENCE</scope>
    <source>
        <strain evidence="1">SID12501</strain>
    </source>
</reference>
<dbReference type="InterPro" id="IPR042557">
    <property type="entry name" value="SCO4226"/>
</dbReference>
<dbReference type="Gene3D" id="3.30.70.3090">
    <property type="entry name" value="ORF SCO4226, nickel-binding ferredoxin-like monomer"/>
    <property type="match status" value="1"/>
</dbReference>
<dbReference type="InterPro" id="IPR025336">
    <property type="entry name" value="SCO4226-like"/>
</dbReference>
<evidence type="ECO:0000313" key="1">
    <source>
        <dbReference type="EMBL" id="NEC89095.1"/>
    </source>
</evidence>
<gene>
    <name evidence="1" type="ORF">G3I71_25525</name>
</gene>
<sequence>MPQFMDVHHGMEGITADQLNQAHQADLDIEKDEGVHFEKAWADPASGTVYCLSEAPSAEAVRRIHERAGHPADEVHPVPLTV</sequence>
<organism evidence="1">
    <name type="scientific">Streptomyces sp. SID12501</name>
    <dbReference type="NCBI Taxonomy" id="2706042"/>
    <lineage>
        <taxon>Bacteria</taxon>
        <taxon>Bacillati</taxon>
        <taxon>Actinomycetota</taxon>
        <taxon>Actinomycetes</taxon>
        <taxon>Kitasatosporales</taxon>
        <taxon>Streptomycetaceae</taxon>
        <taxon>Streptomyces</taxon>
    </lineage>
</organism>
<comment type="caution">
    <text evidence="1">The sequence shown here is derived from an EMBL/GenBank/DDBJ whole genome shotgun (WGS) entry which is preliminary data.</text>
</comment>
<dbReference type="NCBIfam" id="NF033706">
    <property type="entry name" value="Ni_bind_SCO4226"/>
    <property type="match status" value="1"/>
</dbReference>
<proteinExistence type="predicted"/>